<evidence type="ECO:0000256" key="7">
    <source>
        <dbReference type="SAM" id="Phobius"/>
    </source>
</evidence>
<feature type="transmembrane region" description="Helical" evidence="7">
    <location>
        <begin position="189"/>
        <end position="214"/>
    </location>
</feature>
<comment type="similarity">
    <text evidence="5">Belongs to the SAT4 family.</text>
</comment>
<keyword evidence="4 7" id="KW-0472">Membrane</keyword>
<feature type="transmembrane region" description="Helical" evidence="7">
    <location>
        <begin position="20"/>
        <end position="43"/>
    </location>
</feature>
<dbReference type="Proteomes" id="UP000799291">
    <property type="component" value="Unassembled WGS sequence"/>
</dbReference>
<gene>
    <name evidence="9" type="ORF">K458DRAFT_380632</name>
</gene>
<feature type="non-terminal residue" evidence="9">
    <location>
        <position position="1"/>
    </location>
</feature>
<feature type="transmembrane region" description="Helical" evidence="7">
    <location>
        <begin position="55"/>
        <end position="80"/>
    </location>
</feature>
<dbReference type="PANTHER" id="PTHR33048:SF47">
    <property type="entry name" value="INTEGRAL MEMBRANE PROTEIN-RELATED"/>
    <property type="match status" value="1"/>
</dbReference>
<keyword evidence="3 7" id="KW-1133">Transmembrane helix</keyword>
<evidence type="ECO:0000313" key="9">
    <source>
        <dbReference type="EMBL" id="KAF2675980.1"/>
    </source>
</evidence>
<feature type="domain" description="Rhodopsin" evidence="8">
    <location>
        <begin position="40"/>
        <end position="284"/>
    </location>
</feature>
<feature type="transmembrane region" description="Helical" evidence="7">
    <location>
        <begin position="109"/>
        <end position="130"/>
    </location>
</feature>
<evidence type="ECO:0000259" key="8">
    <source>
        <dbReference type="Pfam" id="PF20684"/>
    </source>
</evidence>
<keyword evidence="2 7" id="KW-0812">Transmembrane</keyword>
<keyword evidence="10" id="KW-1185">Reference proteome</keyword>
<name>A0A6G1ID68_9PLEO</name>
<feature type="transmembrane region" description="Helical" evidence="7">
    <location>
        <begin position="226"/>
        <end position="244"/>
    </location>
</feature>
<feature type="region of interest" description="Disordered" evidence="6">
    <location>
        <begin position="290"/>
        <end position="315"/>
    </location>
</feature>
<feature type="compositionally biased region" description="Basic and acidic residues" evidence="6">
    <location>
        <begin position="304"/>
        <end position="314"/>
    </location>
</feature>
<dbReference type="InterPro" id="IPR049326">
    <property type="entry name" value="Rhodopsin_dom_fungi"/>
</dbReference>
<evidence type="ECO:0000256" key="1">
    <source>
        <dbReference type="ARBA" id="ARBA00004141"/>
    </source>
</evidence>
<sequence>MASQAPSPGQMAKSRSIDEPIFLGVIWALLGVSFLSLLGRVVIKYRTFAKLSWDDLLVVLAFAFTLATAVTMQLTSLYMYQLEYVRVGLIYPPPSTFMSDTGKYFKGTVAMAVFFPCTLWSVKFAFLLFFWKLVNKIRSLRWHWYAAFAFTILSFAGAFAATDWKCIASPVEIIFAECATRDSGVRMKFFMWFICAIDVFSDMLIMSIPIVMLWQIRLPMRKRLSLVALFSLVCVTMAIAFVRASQITTYKGQPDNSRTTLWTFVEQCISVIIVCLGSIRVLFTQEQHKANRPSFPCPPQHQQFGRDSDASDRKKPTHPYAAIIRTVDTEMTFATRGKGSDVEAGWEKESMSVSSEGASRHCATCTCGNC</sequence>
<evidence type="ECO:0000256" key="6">
    <source>
        <dbReference type="SAM" id="MobiDB-lite"/>
    </source>
</evidence>
<evidence type="ECO:0000256" key="5">
    <source>
        <dbReference type="ARBA" id="ARBA00038359"/>
    </source>
</evidence>
<organism evidence="9 10">
    <name type="scientific">Lentithecium fluviatile CBS 122367</name>
    <dbReference type="NCBI Taxonomy" id="1168545"/>
    <lineage>
        <taxon>Eukaryota</taxon>
        <taxon>Fungi</taxon>
        <taxon>Dikarya</taxon>
        <taxon>Ascomycota</taxon>
        <taxon>Pezizomycotina</taxon>
        <taxon>Dothideomycetes</taxon>
        <taxon>Pleosporomycetidae</taxon>
        <taxon>Pleosporales</taxon>
        <taxon>Massarineae</taxon>
        <taxon>Lentitheciaceae</taxon>
        <taxon>Lentithecium</taxon>
    </lineage>
</organism>
<feature type="transmembrane region" description="Helical" evidence="7">
    <location>
        <begin position="142"/>
        <end position="161"/>
    </location>
</feature>
<evidence type="ECO:0000256" key="2">
    <source>
        <dbReference type="ARBA" id="ARBA00022692"/>
    </source>
</evidence>
<dbReference type="EMBL" id="MU005642">
    <property type="protein sequence ID" value="KAF2675980.1"/>
    <property type="molecule type" value="Genomic_DNA"/>
</dbReference>
<dbReference type="PANTHER" id="PTHR33048">
    <property type="entry name" value="PTH11-LIKE INTEGRAL MEMBRANE PROTEIN (AFU_ORTHOLOGUE AFUA_5G11245)"/>
    <property type="match status" value="1"/>
</dbReference>
<evidence type="ECO:0000313" key="10">
    <source>
        <dbReference type="Proteomes" id="UP000799291"/>
    </source>
</evidence>
<dbReference type="InterPro" id="IPR052337">
    <property type="entry name" value="SAT4-like"/>
</dbReference>
<reference evidence="9" key="1">
    <citation type="journal article" date="2020" name="Stud. Mycol.">
        <title>101 Dothideomycetes genomes: a test case for predicting lifestyles and emergence of pathogens.</title>
        <authorList>
            <person name="Haridas S."/>
            <person name="Albert R."/>
            <person name="Binder M."/>
            <person name="Bloem J."/>
            <person name="Labutti K."/>
            <person name="Salamov A."/>
            <person name="Andreopoulos B."/>
            <person name="Baker S."/>
            <person name="Barry K."/>
            <person name="Bills G."/>
            <person name="Bluhm B."/>
            <person name="Cannon C."/>
            <person name="Castanera R."/>
            <person name="Culley D."/>
            <person name="Daum C."/>
            <person name="Ezra D."/>
            <person name="Gonzalez J."/>
            <person name="Henrissat B."/>
            <person name="Kuo A."/>
            <person name="Liang C."/>
            <person name="Lipzen A."/>
            <person name="Lutzoni F."/>
            <person name="Magnuson J."/>
            <person name="Mondo S."/>
            <person name="Nolan M."/>
            <person name="Ohm R."/>
            <person name="Pangilinan J."/>
            <person name="Park H.-J."/>
            <person name="Ramirez L."/>
            <person name="Alfaro M."/>
            <person name="Sun H."/>
            <person name="Tritt A."/>
            <person name="Yoshinaga Y."/>
            <person name="Zwiers L.-H."/>
            <person name="Turgeon B."/>
            <person name="Goodwin S."/>
            <person name="Spatafora J."/>
            <person name="Crous P."/>
            <person name="Grigoriev I."/>
        </authorList>
    </citation>
    <scope>NUCLEOTIDE SEQUENCE</scope>
    <source>
        <strain evidence="9">CBS 122367</strain>
    </source>
</reference>
<accession>A0A6G1ID68</accession>
<comment type="subcellular location">
    <subcellularLocation>
        <location evidence="1">Membrane</location>
        <topology evidence="1">Multi-pass membrane protein</topology>
    </subcellularLocation>
</comment>
<dbReference type="AlphaFoldDB" id="A0A6G1ID68"/>
<protein>
    <recommendedName>
        <fullName evidence="8">Rhodopsin domain-containing protein</fullName>
    </recommendedName>
</protein>
<dbReference type="Pfam" id="PF20684">
    <property type="entry name" value="Fung_rhodopsin"/>
    <property type="match status" value="1"/>
</dbReference>
<evidence type="ECO:0000256" key="3">
    <source>
        <dbReference type="ARBA" id="ARBA00022989"/>
    </source>
</evidence>
<dbReference type="GO" id="GO:0016020">
    <property type="term" value="C:membrane"/>
    <property type="evidence" value="ECO:0007669"/>
    <property type="project" value="UniProtKB-SubCell"/>
</dbReference>
<feature type="transmembrane region" description="Helical" evidence="7">
    <location>
        <begin position="264"/>
        <end position="283"/>
    </location>
</feature>
<evidence type="ECO:0000256" key="4">
    <source>
        <dbReference type="ARBA" id="ARBA00023136"/>
    </source>
</evidence>
<dbReference type="OrthoDB" id="444631at2759"/>
<proteinExistence type="inferred from homology"/>